<evidence type="ECO:0000313" key="2">
    <source>
        <dbReference type="EMBL" id="PQA71715.1"/>
    </source>
</evidence>
<gene>
    <name evidence="2" type="ORF">C3731_20730</name>
</gene>
<dbReference type="InterPro" id="IPR057700">
    <property type="entry name" value="DUF7940"/>
</dbReference>
<dbReference type="OrthoDB" id="7679471at2"/>
<keyword evidence="1" id="KW-1133">Transmembrane helix</keyword>
<feature type="transmembrane region" description="Helical" evidence="1">
    <location>
        <begin position="15"/>
        <end position="36"/>
    </location>
</feature>
<keyword evidence="1" id="KW-0472">Membrane</keyword>
<protein>
    <submittedName>
        <fullName evidence="2">Uncharacterized protein</fullName>
    </submittedName>
</protein>
<feature type="transmembrane region" description="Helical" evidence="1">
    <location>
        <begin position="42"/>
        <end position="64"/>
    </location>
</feature>
<dbReference type="EMBL" id="PTRC01000051">
    <property type="protein sequence ID" value="PQA71715.1"/>
    <property type="molecule type" value="Genomic_DNA"/>
</dbReference>
<sequence>MKLIADWRRVLRRAWSVRLILLAGILSGLEVALPYIGDAYLIPTGAFAALSVLVTMAAFAMRLISQKEFRDGE</sequence>
<evidence type="ECO:0000313" key="3">
    <source>
        <dbReference type="Proteomes" id="UP000238493"/>
    </source>
</evidence>
<dbReference type="RefSeq" id="WP_104757490.1">
    <property type="nucleotide sequence ID" value="NZ_PTRC01000051.1"/>
</dbReference>
<proteinExistence type="predicted"/>
<evidence type="ECO:0000256" key="1">
    <source>
        <dbReference type="SAM" id="Phobius"/>
    </source>
</evidence>
<accession>A0A2S7IUM6</accession>
<keyword evidence="3" id="KW-1185">Reference proteome</keyword>
<organism evidence="2 3">
    <name type="scientific">Brucella oryzae</name>
    <dbReference type="NCBI Taxonomy" id="335286"/>
    <lineage>
        <taxon>Bacteria</taxon>
        <taxon>Pseudomonadati</taxon>
        <taxon>Pseudomonadota</taxon>
        <taxon>Alphaproteobacteria</taxon>
        <taxon>Hyphomicrobiales</taxon>
        <taxon>Brucellaceae</taxon>
        <taxon>Brucella/Ochrobactrum group</taxon>
        <taxon>Brucella</taxon>
    </lineage>
</organism>
<dbReference type="Proteomes" id="UP000238493">
    <property type="component" value="Unassembled WGS sequence"/>
</dbReference>
<keyword evidence="1" id="KW-0812">Transmembrane</keyword>
<comment type="caution">
    <text evidence="2">The sequence shown here is derived from an EMBL/GenBank/DDBJ whole genome shotgun (WGS) entry which is preliminary data.</text>
</comment>
<reference evidence="2 3" key="1">
    <citation type="submission" date="2018-02" db="EMBL/GenBank/DDBJ databases">
        <title>Draft genome sequence of Ochrobactrum oryzae found in Brazil.</title>
        <authorList>
            <person name="Cerdeira L."/>
            <person name="Andrade F."/>
            <person name="Zacariotto T."/>
            <person name="Barbosa B."/>
            <person name="Santos S."/>
            <person name="Cassetari V."/>
            <person name="Lincopan N."/>
        </authorList>
    </citation>
    <scope>NUCLEOTIDE SEQUENCE [LARGE SCALE GENOMIC DNA]</scope>
    <source>
        <strain evidence="2 3">OA447</strain>
    </source>
</reference>
<dbReference type="AlphaFoldDB" id="A0A2S7IUM6"/>
<name>A0A2S7IUM6_9HYPH</name>
<dbReference type="Pfam" id="PF25612">
    <property type="entry name" value="DUF7940"/>
    <property type="match status" value="1"/>
</dbReference>